<dbReference type="AlphaFoldDB" id="A0AAD8KHA3"/>
<sequence length="90" mass="10442">MTVRDEVEGKRGGWRGVFRLQRVKHTSLISSQIHTILSKLSIPTPFFCNLPFFVNRAHFLTKTENKSCIILTSNLDIKRYLVYMSRTGIQ</sequence>
<protein>
    <submittedName>
        <fullName evidence="1">Uncharacterized protein</fullName>
    </submittedName>
</protein>
<gene>
    <name evidence="1" type="ORF">QVD17_18174</name>
</gene>
<evidence type="ECO:0000313" key="2">
    <source>
        <dbReference type="Proteomes" id="UP001229421"/>
    </source>
</evidence>
<proteinExistence type="predicted"/>
<keyword evidence="2" id="KW-1185">Reference proteome</keyword>
<dbReference type="Proteomes" id="UP001229421">
    <property type="component" value="Unassembled WGS sequence"/>
</dbReference>
<reference evidence="1" key="1">
    <citation type="journal article" date="2023" name="bioRxiv">
        <title>Improved chromosome-level genome assembly for marigold (Tagetes erecta).</title>
        <authorList>
            <person name="Jiang F."/>
            <person name="Yuan L."/>
            <person name="Wang S."/>
            <person name="Wang H."/>
            <person name="Xu D."/>
            <person name="Wang A."/>
            <person name="Fan W."/>
        </authorList>
    </citation>
    <scope>NUCLEOTIDE SEQUENCE</scope>
    <source>
        <strain evidence="1">WSJ</strain>
        <tissue evidence="1">Leaf</tissue>
    </source>
</reference>
<dbReference type="EMBL" id="JAUHHV010000005">
    <property type="protein sequence ID" value="KAK1422885.1"/>
    <property type="molecule type" value="Genomic_DNA"/>
</dbReference>
<organism evidence="1 2">
    <name type="scientific">Tagetes erecta</name>
    <name type="common">African marigold</name>
    <dbReference type="NCBI Taxonomy" id="13708"/>
    <lineage>
        <taxon>Eukaryota</taxon>
        <taxon>Viridiplantae</taxon>
        <taxon>Streptophyta</taxon>
        <taxon>Embryophyta</taxon>
        <taxon>Tracheophyta</taxon>
        <taxon>Spermatophyta</taxon>
        <taxon>Magnoliopsida</taxon>
        <taxon>eudicotyledons</taxon>
        <taxon>Gunneridae</taxon>
        <taxon>Pentapetalae</taxon>
        <taxon>asterids</taxon>
        <taxon>campanulids</taxon>
        <taxon>Asterales</taxon>
        <taxon>Asteraceae</taxon>
        <taxon>Asteroideae</taxon>
        <taxon>Heliantheae alliance</taxon>
        <taxon>Tageteae</taxon>
        <taxon>Tagetes</taxon>
    </lineage>
</organism>
<comment type="caution">
    <text evidence="1">The sequence shown here is derived from an EMBL/GenBank/DDBJ whole genome shotgun (WGS) entry which is preliminary data.</text>
</comment>
<name>A0AAD8KHA3_TARER</name>
<evidence type="ECO:0000313" key="1">
    <source>
        <dbReference type="EMBL" id="KAK1422885.1"/>
    </source>
</evidence>
<accession>A0AAD8KHA3</accession>